<dbReference type="Gene3D" id="3.30.420.110">
    <property type="entry name" value="MutS, connector domain"/>
    <property type="match status" value="1"/>
</dbReference>
<dbReference type="PROSITE" id="PS00486">
    <property type="entry name" value="DNA_MISMATCH_REPAIR_2"/>
    <property type="match status" value="1"/>
</dbReference>
<dbReference type="InterPro" id="IPR016151">
    <property type="entry name" value="DNA_mismatch_repair_MutS_N"/>
</dbReference>
<keyword evidence="4 9" id="KW-0227">DNA damage</keyword>
<evidence type="ECO:0000256" key="10">
    <source>
        <dbReference type="RuleBase" id="RU003756"/>
    </source>
</evidence>
<sequence>MAPITPKAKKVADLKSPSTSSQKKMKQSSLMSFFSKQSPTTSKIKPVAAEGKKVGVNPKKGTALFVGQEDDDDDEDADNLRVKKDNIGNSSLDFGSKKTYGKEVEKAENVRSFVKPETSSQDDDKSLSLLIKTTPATEMDDTFGESDDSLSLSSTRRKVKRNISYAESSSDDDDDLIASSKRRRKNNSRADDEDEDDDDFIPAKKVDIESEESEDDDKIAINDIDLDDDDDLLELASKPKSQTTKSVNKILNSSVPSKPSTPRPVKKINNSSKHSNFNKENEERYQWLVDIRDAQKRPISDPEYDPRTLYIPSSAWNKFTAFEKQYWEIKSKMWDCVVFFKKGKFFELYEKDAMLGNSLFDLKIAGGGRANMQLAGIPEMSFDYWSSQFIQYGYKVAKVDQRESMLAKEMREGSKGIVKRELECVLTSGTLTDGSMLHSDLATYCMAIREEPGNYYTCNDENIVSIEETMSKKIFGVAFIDTATGELQMLEFEDDKECSKFDTLMSQIKPKEVIMEKNNLSNLAQKIVKFNSSPQAIFNYMKPGTEFYDFHRTYDELLKPENAYFEEQSEWPTILQKYYNNGKQVGFSAFGGLLNYLKWLKLDSSLISLGNMKEYNLIKSQHSMILDGVTLQNLEIFSNTFDGSDKGTLFKLFNRAITPMGKRTMRTWVMHPLLHKADIDKRLDSVEQLLDDPVLRDLFESHLSKIPDLERLLSRIHAGTVKMKDFDKVIQGFETIVKLLTKISNQNFNGALGVFVSQIPESLFQDVAKWTNAFDREKAIVEDVMEPHSGVEPEFDESLDKIKGIEEDLNDHLRRYKKEFKCSTIHFKDSGKEIYTIEVPMAATKLIPSSWMQMGANKSSKRYYSEEVSKLARSMAEARESHKIIEQDLKNRLSKKFHSHYKTSWMPTIEAISKIDCLIALARTSESLGAPSCRPQLVDEIDPATGAKLNGYLKFKSLRHPCFNLGSTSIKEFIPNDIELGKDVPQLGLLTGANAAGKSTILRMTCVAVIMAQIGCYVPCESATMTPVDKIMTRLGANDNIMQGKSTFLVELSETKKILDVATNRSLLVLDELGRGGSSNDGFAIAESVLYHVATHMQSLGFFATHYGSLGLSFKGHPQVRPLKMSILVDEGTRNITFLYKLVEGQSEGSFGMHVASMCGIPKKIVDNAQVAAETYEHTSILRRARKASDQGRGDNDENGIPIGLSSDFVRLVYGSGLANDKKGTGEGVMIYDDNVKTNVLQTWLKLIDSL</sequence>
<feature type="compositionally biased region" description="Low complexity" evidence="11">
    <location>
        <begin position="15"/>
        <end position="39"/>
    </location>
</feature>
<dbReference type="Gene3D" id="3.40.1170.10">
    <property type="entry name" value="DNA repair protein MutS, domain I"/>
    <property type="match status" value="1"/>
</dbReference>
<keyword evidence="3 9" id="KW-0547">Nucleotide-binding</keyword>
<dbReference type="Gene3D" id="3.40.50.300">
    <property type="entry name" value="P-loop containing nucleotide triphosphate hydrolases"/>
    <property type="match status" value="1"/>
</dbReference>
<evidence type="ECO:0000256" key="9">
    <source>
        <dbReference type="PIRNR" id="PIRNR037677"/>
    </source>
</evidence>
<dbReference type="EMBL" id="DS480517">
    <property type="protein sequence ID" value="EDO14726.1"/>
    <property type="molecule type" value="Genomic_DNA"/>
</dbReference>
<evidence type="ECO:0000256" key="3">
    <source>
        <dbReference type="ARBA" id="ARBA00022741"/>
    </source>
</evidence>
<dbReference type="GeneID" id="5542754"/>
<dbReference type="GO" id="GO:0000400">
    <property type="term" value="F:four-way junction DNA binding"/>
    <property type="evidence" value="ECO:0007669"/>
    <property type="project" value="EnsemblFungi"/>
</dbReference>
<feature type="region of interest" description="Disordered" evidence="11">
    <location>
        <begin position="237"/>
        <end position="279"/>
    </location>
</feature>
<dbReference type="SUPFAM" id="SSF52540">
    <property type="entry name" value="P-loop containing nucleoside triphosphate hydrolases"/>
    <property type="match status" value="1"/>
</dbReference>
<dbReference type="GO" id="GO:0005524">
    <property type="term" value="F:ATP binding"/>
    <property type="evidence" value="ECO:0007669"/>
    <property type="project" value="UniProtKB-UniRule"/>
</dbReference>
<dbReference type="FunCoup" id="A7TSN2">
    <property type="interactions" value="1032"/>
</dbReference>
<dbReference type="SMART" id="SM00533">
    <property type="entry name" value="MUTSd"/>
    <property type="match status" value="1"/>
</dbReference>
<dbReference type="Proteomes" id="UP000000267">
    <property type="component" value="Unassembled WGS sequence"/>
</dbReference>
<dbReference type="GO" id="GO:0043570">
    <property type="term" value="P:maintenance of DNA repeat elements"/>
    <property type="evidence" value="ECO:0007669"/>
    <property type="project" value="EnsemblFungi"/>
</dbReference>
<dbReference type="GO" id="GO:0043111">
    <property type="term" value="P:replication fork arrest"/>
    <property type="evidence" value="ECO:0007669"/>
    <property type="project" value="EnsemblFungi"/>
</dbReference>
<dbReference type="SUPFAM" id="SSF55271">
    <property type="entry name" value="DNA repair protein MutS, domain I"/>
    <property type="match status" value="1"/>
</dbReference>
<keyword evidence="6 9" id="KW-0238">DNA-binding</keyword>
<feature type="compositionally biased region" description="Acidic residues" evidence="11">
    <location>
        <begin position="138"/>
        <end position="148"/>
    </location>
</feature>
<evidence type="ECO:0000256" key="5">
    <source>
        <dbReference type="ARBA" id="ARBA00022840"/>
    </source>
</evidence>
<dbReference type="OMA" id="TPMMAQY"/>
<evidence type="ECO:0000256" key="4">
    <source>
        <dbReference type="ARBA" id="ARBA00022763"/>
    </source>
</evidence>
<dbReference type="Pfam" id="PF05188">
    <property type="entry name" value="MutS_II"/>
    <property type="match status" value="1"/>
</dbReference>
<dbReference type="PIRSF" id="PIRSF037677">
    <property type="entry name" value="DNA_mis_repair_Msh6"/>
    <property type="match status" value="1"/>
</dbReference>
<dbReference type="Pfam" id="PF05192">
    <property type="entry name" value="MutS_III"/>
    <property type="match status" value="1"/>
</dbReference>
<dbReference type="eggNOG" id="KOG0217">
    <property type="taxonomic scope" value="Eukaryota"/>
</dbReference>
<dbReference type="FunFam" id="3.40.1170.10:FF:000002">
    <property type="entry name" value="DNA mismatch repair protein"/>
    <property type="match status" value="1"/>
</dbReference>
<dbReference type="GO" id="GO:0032301">
    <property type="term" value="C:MutSalpha complex"/>
    <property type="evidence" value="ECO:0007669"/>
    <property type="project" value="EnsemblFungi"/>
</dbReference>
<dbReference type="KEGG" id="vpo:Kpol_1075p4"/>
<dbReference type="InParanoid" id="A7TSN2"/>
<evidence type="ECO:0000256" key="8">
    <source>
        <dbReference type="ARBA" id="ARBA00023242"/>
    </source>
</evidence>
<dbReference type="SUPFAM" id="SSF53150">
    <property type="entry name" value="DNA repair protein MutS, domain II"/>
    <property type="match status" value="1"/>
</dbReference>
<dbReference type="OrthoDB" id="10252754at2759"/>
<dbReference type="InterPro" id="IPR036678">
    <property type="entry name" value="MutS_con_dom_sf"/>
</dbReference>
<dbReference type="GO" id="GO:0032138">
    <property type="term" value="F:single base insertion or deletion binding"/>
    <property type="evidence" value="ECO:0007669"/>
    <property type="project" value="EnsemblFungi"/>
</dbReference>
<keyword evidence="7 9" id="KW-0234">DNA repair</keyword>
<evidence type="ECO:0000256" key="1">
    <source>
        <dbReference type="ARBA" id="ARBA00004123"/>
    </source>
</evidence>
<comment type="similarity">
    <text evidence="2 9 10">Belongs to the DNA mismatch repair MutS family.</text>
</comment>
<comment type="function">
    <text evidence="9 10">Component of the post-replicative DNA mismatch repair system (MMR).</text>
</comment>
<dbReference type="Gene3D" id="1.10.1420.10">
    <property type="match status" value="2"/>
</dbReference>
<dbReference type="InterPro" id="IPR007860">
    <property type="entry name" value="DNA_mmatch_repair_MutS_con_dom"/>
</dbReference>
<dbReference type="SMART" id="SM00534">
    <property type="entry name" value="MUTSac"/>
    <property type="match status" value="1"/>
</dbReference>
<dbReference type="GO" id="GO:0032137">
    <property type="term" value="F:guanine/thymine mispair binding"/>
    <property type="evidence" value="ECO:0007669"/>
    <property type="project" value="EnsemblFungi"/>
</dbReference>
<dbReference type="InterPro" id="IPR027417">
    <property type="entry name" value="P-loop_NTPase"/>
</dbReference>
<evidence type="ECO:0000256" key="7">
    <source>
        <dbReference type="ARBA" id="ARBA00023204"/>
    </source>
</evidence>
<dbReference type="GO" id="GO:0036297">
    <property type="term" value="P:interstrand cross-link repair"/>
    <property type="evidence" value="ECO:0007669"/>
    <property type="project" value="EnsemblFungi"/>
</dbReference>
<dbReference type="FunFam" id="3.40.50.300:FF:000771">
    <property type="entry name" value="DNA mismatch repair protein"/>
    <property type="match status" value="1"/>
</dbReference>
<keyword evidence="14" id="KW-1185">Reference proteome</keyword>
<dbReference type="InterPro" id="IPR007695">
    <property type="entry name" value="DNA_mismatch_repair_MutS-lik_N"/>
</dbReference>
<dbReference type="GO" id="GO:0000710">
    <property type="term" value="P:meiotic mismatch repair"/>
    <property type="evidence" value="ECO:0007669"/>
    <property type="project" value="EnsemblFungi"/>
</dbReference>
<feature type="compositionally biased region" description="Acidic residues" evidence="11">
    <location>
        <begin position="191"/>
        <end position="200"/>
    </location>
</feature>
<organism evidence="14">
    <name type="scientific">Vanderwaltozyma polyspora (strain ATCC 22028 / DSM 70294 / BCRC 21397 / CBS 2163 / NBRC 10782 / NRRL Y-8283 / UCD 57-17)</name>
    <name type="common">Kluyveromyces polysporus</name>
    <dbReference type="NCBI Taxonomy" id="436907"/>
    <lineage>
        <taxon>Eukaryota</taxon>
        <taxon>Fungi</taxon>
        <taxon>Dikarya</taxon>
        <taxon>Ascomycota</taxon>
        <taxon>Saccharomycotina</taxon>
        <taxon>Saccharomycetes</taxon>
        <taxon>Saccharomycetales</taxon>
        <taxon>Saccharomycetaceae</taxon>
        <taxon>Vanderwaltozyma</taxon>
    </lineage>
</organism>
<feature type="domain" description="DNA mismatch repair proteins mutS family" evidence="12">
    <location>
        <begin position="1066"/>
        <end position="1082"/>
    </location>
</feature>
<feature type="compositionally biased region" description="Polar residues" evidence="11">
    <location>
        <begin position="239"/>
        <end position="260"/>
    </location>
</feature>
<keyword evidence="5 9" id="KW-0067">ATP-binding</keyword>
<dbReference type="InterPro" id="IPR007861">
    <property type="entry name" value="DNA_mismatch_repair_MutS_clamp"/>
</dbReference>
<evidence type="ECO:0000313" key="14">
    <source>
        <dbReference type="Proteomes" id="UP000000267"/>
    </source>
</evidence>
<dbReference type="InterPro" id="IPR045076">
    <property type="entry name" value="MutS"/>
</dbReference>
<evidence type="ECO:0000256" key="2">
    <source>
        <dbReference type="ARBA" id="ARBA00006271"/>
    </source>
</evidence>
<dbReference type="Pfam" id="PF05190">
    <property type="entry name" value="MutS_IV"/>
    <property type="match status" value="1"/>
</dbReference>
<dbReference type="FunFam" id="1.10.1420.10:FF:000019">
    <property type="entry name" value="DNA mismatch repair protein"/>
    <property type="match status" value="1"/>
</dbReference>
<dbReference type="PANTHER" id="PTHR11361:SF148">
    <property type="entry name" value="DNA MISMATCH REPAIR PROTEIN MSH6"/>
    <property type="match status" value="1"/>
</dbReference>
<dbReference type="SUPFAM" id="SSF48334">
    <property type="entry name" value="DNA repair protein MutS, domain III"/>
    <property type="match status" value="1"/>
</dbReference>
<dbReference type="RefSeq" id="XP_001642584.1">
    <property type="nucleotide sequence ID" value="XM_001642534.1"/>
</dbReference>
<protein>
    <recommendedName>
        <fullName evidence="9">DNA mismatch repair protein</fullName>
    </recommendedName>
</protein>
<dbReference type="InterPro" id="IPR017261">
    <property type="entry name" value="DNA_mismatch_repair_MutS/MSH"/>
</dbReference>
<dbReference type="AlphaFoldDB" id="A7TSN2"/>
<dbReference type="HOGENOM" id="CLU_002472_1_0_1"/>
<dbReference type="Pfam" id="PF01624">
    <property type="entry name" value="MutS_I"/>
    <property type="match status" value="1"/>
</dbReference>
<evidence type="ECO:0000256" key="6">
    <source>
        <dbReference type="ARBA" id="ARBA00023125"/>
    </source>
</evidence>
<evidence type="ECO:0000313" key="13">
    <source>
        <dbReference type="EMBL" id="EDO14726.1"/>
    </source>
</evidence>
<accession>A7TSN2</accession>
<proteinExistence type="inferred from homology"/>
<comment type="subcellular location">
    <subcellularLocation>
        <location evidence="1">Nucleus</location>
    </subcellularLocation>
</comment>
<dbReference type="InterPro" id="IPR036187">
    <property type="entry name" value="DNA_mismatch_repair_MutS_sf"/>
</dbReference>
<dbReference type="PhylomeDB" id="A7TSN2"/>
<dbReference type="InterPro" id="IPR000432">
    <property type="entry name" value="DNA_mismatch_repair_MutS_C"/>
</dbReference>
<dbReference type="PANTHER" id="PTHR11361">
    <property type="entry name" value="DNA MISMATCH REPAIR PROTEIN MUTS FAMILY MEMBER"/>
    <property type="match status" value="1"/>
</dbReference>
<gene>
    <name evidence="13" type="ORF">Kpol_1075p4</name>
</gene>
<keyword evidence="8" id="KW-0539">Nucleus</keyword>
<dbReference type="GO" id="GO:0016887">
    <property type="term" value="F:ATP hydrolysis activity"/>
    <property type="evidence" value="ECO:0007669"/>
    <property type="project" value="EnsemblFungi"/>
</dbReference>
<feature type="region of interest" description="Disordered" evidence="11">
    <location>
        <begin position="1"/>
        <end position="218"/>
    </location>
</feature>
<dbReference type="GO" id="GO:0140664">
    <property type="term" value="F:ATP-dependent DNA damage sensor activity"/>
    <property type="evidence" value="ECO:0007669"/>
    <property type="project" value="InterPro"/>
</dbReference>
<dbReference type="STRING" id="436907.A7TSN2"/>
<dbReference type="InterPro" id="IPR007696">
    <property type="entry name" value="DNA_mismatch_repair_MutS_core"/>
</dbReference>
<evidence type="ECO:0000259" key="12">
    <source>
        <dbReference type="PROSITE" id="PS00486"/>
    </source>
</evidence>
<name>A7TSN2_VANPO</name>
<reference evidence="13 14" key="1">
    <citation type="journal article" date="2007" name="Proc. Natl. Acad. Sci. U.S.A.">
        <title>Independent sorting-out of thousands of duplicated gene pairs in two yeast species descended from a whole-genome duplication.</title>
        <authorList>
            <person name="Scannell D.R."/>
            <person name="Frank A.C."/>
            <person name="Conant G.C."/>
            <person name="Byrne K.P."/>
            <person name="Woolfit M."/>
            <person name="Wolfe K.H."/>
        </authorList>
    </citation>
    <scope>NUCLEOTIDE SEQUENCE [LARGE SCALE GENOMIC DNA]</scope>
    <source>
        <strain evidence="14">ATCC 22028 / DSM 70294 / BCRC 21397 / CBS 2163 / NBRC 10782 / NRRL Y-8283 / UCD 57-17</strain>
    </source>
</reference>
<dbReference type="Pfam" id="PF00488">
    <property type="entry name" value="MutS_V"/>
    <property type="match status" value="1"/>
</dbReference>
<feature type="compositionally biased region" description="Basic and acidic residues" evidence="11">
    <location>
        <begin position="100"/>
        <end position="109"/>
    </location>
</feature>
<evidence type="ECO:0000256" key="11">
    <source>
        <dbReference type="SAM" id="MobiDB-lite"/>
    </source>
</evidence>
<dbReference type="NCBIfam" id="NF003810">
    <property type="entry name" value="PRK05399.1"/>
    <property type="match status" value="1"/>
</dbReference>
<feature type="compositionally biased region" description="Acidic residues" evidence="11">
    <location>
        <begin position="68"/>
        <end position="77"/>
    </location>
</feature>